<evidence type="ECO:0000313" key="2">
    <source>
        <dbReference type="Proteomes" id="UP000034160"/>
    </source>
</evidence>
<dbReference type="AlphaFoldDB" id="A0A0G1AFQ4"/>
<dbReference type="EMBL" id="LCCN01000004">
    <property type="protein sequence ID" value="KKS32961.1"/>
    <property type="molecule type" value="Genomic_DNA"/>
</dbReference>
<reference evidence="1 2" key="1">
    <citation type="journal article" date="2015" name="Nature">
        <title>rRNA introns, odd ribosomes, and small enigmatic genomes across a large radiation of phyla.</title>
        <authorList>
            <person name="Brown C.T."/>
            <person name="Hug L.A."/>
            <person name="Thomas B.C."/>
            <person name="Sharon I."/>
            <person name="Castelle C.J."/>
            <person name="Singh A."/>
            <person name="Wilkins M.J."/>
            <person name="Williams K.H."/>
            <person name="Banfield J.F."/>
        </authorList>
    </citation>
    <scope>NUCLEOTIDE SEQUENCE [LARGE SCALE GENOMIC DNA]</scope>
</reference>
<organism evidence="1 2">
    <name type="scientific">Candidatus Amesbacteria bacterium GW2011_GWA2_42_12</name>
    <dbReference type="NCBI Taxonomy" id="1618356"/>
    <lineage>
        <taxon>Bacteria</taxon>
        <taxon>Candidatus Amesiibacteriota</taxon>
    </lineage>
</organism>
<protein>
    <submittedName>
        <fullName evidence="1">Uncharacterized protein</fullName>
    </submittedName>
</protein>
<gene>
    <name evidence="1" type="ORF">UU93_C0004G0008</name>
</gene>
<comment type="caution">
    <text evidence="1">The sequence shown here is derived from an EMBL/GenBank/DDBJ whole genome shotgun (WGS) entry which is preliminary data.</text>
</comment>
<proteinExistence type="predicted"/>
<accession>A0A0G1AFQ4</accession>
<evidence type="ECO:0000313" key="1">
    <source>
        <dbReference type="EMBL" id="KKS32961.1"/>
    </source>
</evidence>
<sequence>MSAEWGKIPLKDTLIEGRARKVLDTAKIPLSDMDINPLVSAILFQRANALLEKVGLTPTRQAQLATYRIITPDIAEPIMGIKFGLDAPDQSSPNKEDKKIVSARIAYTRMMNMFDRRGMIKGWYGSKVGIQPDGSIVPLWKVRKHDLNLSVTAGELRPEWRERLLEDLYPEQLQTLHGEAMNNLFATMCAIYKRINSEPEFDISAAMQQITPLMQEYVYQNFSYLILSKNNKVREPYNLSPVVETEETAKLLIEKLYDKAQEIFAGNPYYVADLAFHIGVAVKHEIGKFGDPALALLSENLLKRYRDDLSTPRPLLSFIPATKWFEKWPELSRIFVNHCYDVVTHEVPSKKELLALLAQLNIDKVRVRSGVVLPNKCGGPIEFKTKMSVPVQLRLRDFEKSSIAAIEEETKGRGSKVHLYRTEDRVWTKLGTLIMEDERWGYSTSISYVPEADYKGEIYNNQMVHWSGVAQEPVSSIHVFTTYDGDGNIVFDTGSHNPLTVNPYDSNRPSARRLLPTYRPVPRVPDSN</sequence>
<dbReference type="Proteomes" id="UP000034160">
    <property type="component" value="Unassembled WGS sequence"/>
</dbReference>
<dbReference type="STRING" id="1618356.UU93_C0004G0008"/>
<name>A0A0G1AFQ4_9BACT</name>